<evidence type="ECO:0000313" key="1">
    <source>
        <dbReference type="EMBL" id="SDO86429.1"/>
    </source>
</evidence>
<accession>A0A1H0N120</accession>
<gene>
    <name evidence="1" type="ORF">SAMN05192530_11650</name>
</gene>
<sequence>AFDRLHRDLQGNTAFVTVRSLTNETVAIRSKAIADVYFSSEAYDDYGPERERYGRFTSEQIADPRDWRIIAALALNGGDFEDFAAEDVERVRGWVTVSDAQLEALVADARLEPSQLETERAKAQDREDRLFALATETVWQFSTGVQRREVVVEEEALYEAFYPLTDFDGDILDGELLRLACEGRHRIIFINPVAIDYVSIPTQSFEDGQSSVVADGLDEMEAADAQVAASRTFPTRRGRTRR</sequence>
<reference evidence="1 2" key="1">
    <citation type="submission" date="2016-10" db="EMBL/GenBank/DDBJ databases">
        <authorList>
            <person name="de Groot N.N."/>
        </authorList>
    </citation>
    <scope>NUCLEOTIDE SEQUENCE [LARGE SCALE GENOMIC DNA]</scope>
    <source>
        <strain evidence="2">L7-484,KACC 16230,DSM 25025</strain>
    </source>
</reference>
<feature type="non-terminal residue" evidence="1">
    <location>
        <position position="1"/>
    </location>
</feature>
<dbReference type="RefSeq" id="WP_090677073.1">
    <property type="nucleotide sequence ID" value="NZ_FNIT01000016.1"/>
</dbReference>
<dbReference type="EMBL" id="FNIT01000016">
    <property type="protein sequence ID" value="SDO86429.1"/>
    <property type="molecule type" value="Genomic_DNA"/>
</dbReference>
<keyword evidence="2" id="KW-1185">Reference proteome</keyword>
<protein>
    <submittedName>
        <fullName evidence="1">Uncharacterized protein</fullName>
    </submittedName>
</protein>
<evidence type="ECO:0000313" key="2">
    <source>
        <dbReference type="Proteomes" id="UP000198793"/>
    </source>
</evidence>
<name>A0A1H0N120_9HYPH</name>
<dbReference type="Proteomes" id="UP000198793">
    <property type="component" value="Unassembled WGS sequence"/>
</dbReference>
<dbReference type="AlphaFoldDB" id="A0A1H0N120"/>
<organism evidence="1 2">
    <name type="scientific">Aureimonas jatrophae</name>
    <dbReference type="NCBI Taxonomy" id="1166073"/>
    <lineage>
        <taxon>Bacteria</taxon>
        <taxon>Pseudomonadati</taxon>
        <taxon>Pseudomonadota</taxon>
        <taxon>Alphaproteobacteria</taxon>
        <taxon>Hyphomicrobiales</taxon>
        <taxon>Aurantimonadaceae</taxon>
        <taxon>Aureimonas</taxon>
    </lineage>
</organism>
<proteinExistence type="predicted"/>